<evidence type="ECO:0000256" key="2">
    <source>
        <dbReference type="ARBA" id="ARBA00022723"/>
    </source>
</evidence>
<comment type="caution">
    <text evidence="6">The sequence shown here is derived from an EMBL/GenBank/DDBJ whole genome shotgun (WGS) entry which is preliminary data.</text>
</comment>
<organism evidence="6 7">
    <name type="scientific">Ferirhizobium litorale</name>
    <dbReference type="NCBI Taxonomy" id="2927786"/>
    <lineage>
        <taxon>Bacteria</taxon>
        <taxon>Pseudomonadati</taxon>
        <taxon>Pseudomonadota</taxon>
        <taxon>Alphaproteobacteria</taxon>
        <taxon>Hyphomicrobiales</taxon>
        <taxon>Rhizobiaceae</taxon>
        <taxon>Ferirhizobium</taxon>
    </lineage>
</organism>
<dbReference type="InterPro" id="IPR011057">
    <property type="entry name" value="Mss4-like_sf"/>
</dbReference>
<dbReference type="Pfam" id="PF04828">
    <property type="entry name" value="GFA"/>
    <property type="match status" value="1"/>
</dbReference>
<dbReference type="AlphaFoldDB" id="A0AAE3U1K1"/>
<comment type="similarity">
    <text evidence="1">Belongs to the Gfa family.</text>
</comment>
<evidence type="ECO:0000313" key="7">
    <source>
        <dbReference type="Proteomes" id="UP001161580"/>
    </source>
</evidence>
<dbReference type="GO" id="GO:0016846">
    <property type="term" value="F:carbon-sulfur lyase activity"/>
    <property type="evidence" value="ECO:0007669"/>
    <property type="project" value="InterPro"/>
</dbReference>
<accession>A0AAE3U1K1</accession>
<dbReference type="InterPro" id="IPR006913">
    <property type="entry name" value="CENP-V/GFA"/>
</dbReference>
<dbReference type="Gene3D" id="3.90.1590.10">
    <property type="entry name" value="glutathione-dependent formaldehyde- activating enzyme (gfa)"/>
    <property type="match status" value="1"/>
</dbReference>
<evidence type="ECO:0000256" key="3">
    <source>
        <dbReference type="ARBA" id="ARBA00022833"/>
    </source>
</evidence>
<evidence type="ECO:0000256" key="1">
    <source>
        <dbReference type="ARBA" id="ARBA00005495"/>
    </source>
</evidence>
<evidence type="ECO:0000259" key="5">
    <source>
        <dbReference type="PROSITE" id="PS51891"/>
    </source>
</evidence>
<dbReference type="PANTHER" id="PTHR33337:SF40">
    <property type="entry name" value="CENP-V_GFA DOMAIN-CONTAINING PROTEIN-RELATED"/>
    <property type="match status" value="1"/>
</dbReference>
<evidence type="ECO:0000313" key="6">
    <source>
        <dbReference type="EMBL" id="MDI7921702.1"/>
    </source>
</evidence>
<gene>
    <name evidence="6" type="ORF">MRS75_06330</name>
</gene>
<proteinExistence type="inferred from homology"/>
<feature type="domain" description="CENP-V/GFA" evidence="5">
    <location>
        <begin position="3"/>
        <end position="111"/>
    </location>
</feature>
<keyword evidence="2" id="KW-0479">Metal-binding</keyword>
<keyword evidence="3" id="KW-0862">Zinc</keyword>
<reference evidence="6" key="1">
    <citation type="submission" date="2022-03" db="EMBL/GenBank/DDBJ databases">
        <title>Fererhizobium litorale gen. nov., sp. nov., isolated from sandy sediments of the Sea of Japan seashore.</title>
        <authorList>
            <person name="Romanenko L."/>
            <person name="Kurilenko V."/>
            <person name="Otstavnykh N."/>
            <person name="Svetashev V."/>
            <person name="Tekutyeva L."/>
            <person name="Isaeva M."/>
            <person name="Mikhailov V."/>
        </authorList>
    </citation>
    <scope>NUCLEOTIDE SEQUENCE</scope>
    <source>
        <strain evidence="6">KMM 9576</strain>
    </source>
</reference>
<dbReference type="RefSeq" id="WP_311789122.1">
    <property type="nucleotide sequence ID" value="NZ_JALDYY010000024.1"/>
</dbReference>
<protein>
    <submittedName>
        <fullName evidence="6">GFA family protein</fullName>
    </submittedName>
</protein>
<dbReference type="GO" id="GO:0046872">
    <property type="term" value="F:metal ion binding"/>
    <property type="evidence" value="ECO:0007669"/>
    <property type="project" value="UniProtKB-KW"/>
</dbReference>
<sequence length="136" mass="14925">MHVTGRCHCGHVTYEAEIDAAGVGICHCTDCQKLTGSPFRVTAPAPQNAIKLTGAQPKLYRKVAENGHYRLQYFCGECGSPLFTAGEGDDADSWGIRWGSIDQRDQLKPSEQIWCRSAVDWLGVIGELPAFEKDDP</sequence>
<dbReference type="PANTHER" id="PTHR33337">
    <property type="entry name" value="GFA DOMAIN-CONTAINING PROTEIN"/>
    <property type="match status" value="1"/>
</dbReference>
<dbReference type="PROSITE" id="PS51891">
    <property type="entry name" value="CENP_V_GFA"/>
    <property type="match status" value="1"/>
</dbReference>
<dbReference type="EMBL" id="JALDYZ010000002">
    <property type="protein sequence ID" value="MDI7921702.1"/>
    <property type="molecule type" value="Genomic_DNA"/>
</dbReference>
<keyword evidence="4" id="KW-0456">Lyase</keyword>
<evidence type="ECO:0000256" key="4">
    <source>
        <dbReference type="ARBA" id="ARBA00023239"/>
    </source>
</evidence>
<name>A0AAE3U1K1_9HYPH</name>
<dbReference type="Proteomes" id="UP001161580">
    <property type="component" value="Unassembled WGS sequence"/>
</dbReference>
<keyword evidence="7" id="KW-1185">Reference proteome</keyword>
<dbReference type="SUPFAM" id="SSF51316">
    <property type="entry name" value="Mss4-like"/>
    <property type="match status" value="1"/>
</dbReference>